<dbReference type="Gene3D" id="1.10.10.60">
    <property type="entry name" value="Homeodomain-like"/>
    <property type="match status" value="2"/>
</dbReference>
<dbReference type="eggNOG" id="COG2207">
    <property type="taxonomic scope" value="Bacteria"/>
</dbReference>
<dbReference type="InterPro" id="IPR010499">
    <property type="entry name" value="AraC_E-bd"/>
</dbReference>
<keyword evidence="1" id="KW-0805">Transcription regulation</keyword>
<dbReference type="Pfam" id="PF06445">
    <property type="entry name" value="GyrI-like"/>
    <property type="match status" value="1"/>
</dbReference>
<dbReference type="Pfam" id="PF12833">
    <property type="entry name" value="HTH_18"/>
    <property type="match status" value="1"/>
</dbReference>
<organism evidence="5">
    <name type="scientific">Ectopseudomonas mendocina (strain ymp)</name>
    <name type="common">Pseudomonas mendocina</name>
    <dbReference type="NCBI Taxonomy" id="399739"/>
    <lineage>
        <taxon>Bacteria</taxon>
        <taxon>Pseudomonadati</taxon>
        <taxon>Pseudomonadota</taxon>
        <taxon>Gammaproteobacteria</taxon>
        <taxon>Pseudomonadales</taxon>
        <taxon>Pseudomonadaceae</taxon>
        <taxon>Ectopseudomonas</taxon>
    </lineage>
</organism>
<keyword evidence="2" id="KW-0238">DNA-binding</keyword>
<dbReference type="GO" id="GO:0009893">
    <property type="term" value="P:positive regulation of metabolic process"/>
    <property type="evidence" value="ECO:0007669"/>
    <property type="project" value="UniProtKB-ARBA"/>
</dbReference>
<dbReference type="EMBL" id="CP000680">
    <property type="protein sequence ID" value="ABP86800.1"/>
    <property type="molecule type" value="Genomic_DNA"/>
</dbReference>
<dbReference type="PANTHER" id="PTHR47504">
    <property type="entry name" value="RIGHT ORIGIN-BINDING PROTEIN"/>
    <property type="match status" value="1"/>
</dbReference>
<evidence type="ECO:0000256" key="3">
    <source>
        <dbReference type="ARBA" id="ARBA00023163"/>
    </source>
</evidence>
<dbReference type="InterPro" id="IPR018062">
    <property type="entry name" value="HTH_AraC-typ_CS"/>
</dbReference>
<dbReference type="AlphaFoldDB" id="A4XZN4"/>
<dbReference type="SUPFAM" id="SSF55136">
    <property type="entry name" value="Probable bacterial effector-binding domain"/>
    <property type="match status" value="1"/>
</dbReference>
<dbReference type="InterPro" id="IPR018060">
    <property type="entry name" value="HTH_AraC"/>
</dbReference>
<accession>A4XZN4</accession>
<dbReference type="Gene3D" id="3.20.80.10">
    <property type="entry name" value="Regulatory factor, effector binding domain"/>
    <property type="match status" value="1"/>
</dbReference>
<dbReference type="PROSITE" id="PS00041">
    <property type="entry name" value="HTH_ARAC_FAMILY_1"/>
    <property type="match status" value="1"/>
</dbReference>
<dbReference type="PATRIC" id="fig|399739.8.peg.4104"/>
<protein>
    <submittedName>
        <fullName evidence="5">Transcriptional regulator, AraC family</fullName>
    </submittedName>
</protein>
<dbReference type="SMART" id="SM00342">
    <property type="entry name" value="HTH_ARAC"/>
    <property type="match status" value="1"/>
</dbReference>
<gene>
    <name evidence="5" type="ordered locus">Pmen_4053</name>
</gene>
<dbReference type="PRINTS" id="PR00032">
    <property type="entry name" value="HTHARAC"/>
</dbReference>
<dbReference type="eggNOG" id="COG3708">
    <property type="taxonomic scope" value="Bacteria"/>
</dbReference>
<evidence type="ECO:0000259" key="4">
    <source>
        <dbReference type="PROSITE" id="PS01124"/>
    </source>
</evidence>
<dbReference type="SUPFAM" id="SSF46689">
    <property type="entry name" value="Homeodomain-like"/>
    <property type="match status" value="2"/>
</dbReference>
<reference evidence="5" key="1">
    <citation type="submission" date="2007-04" db="EMBL/GenBank/DDBJ databases">
        <title>Complete sequence of Pseudomonas mendocina ymp.</title>
        <authorList>
            <consortium name="US DOE Joint Genome Institute"/>
            <person name="Copeland A."/>
            <person name="Lucas S."/>
            <person name="Lapidus A."/>
            <person name="Barry K."/>
            <person name="Glavina del Rio T."/>
            <person name="Dalin E."/>
            <person name="Tice H."/>
            <person name="Pitluck S."/>
            <person name="Kiss H."/>
            <person name="Brettin T."/>
            <person name="Detter J.C."/>
            <person name="Bruce D."/>
            <person name="Han C."/>
            <person name="Schmutz J."/>
            <person name="Larimer F."/>
            <person name="Land M."/>
            <person name="Hauser L."/>
            <person name="Kyrpides N."/>
            <person name="Mikhailova N."/>
            <person name="Hersman L."/>
            <person name="Dubois J."/>
            <person name="Maurice P."/>
            <person name="Richardson P."/>
        </authorList>
    </citation>
    <scope>NUCLEOTIDE SEQUENCE [LARGE SCALE GENOMIC DNA]</scope>
    <source>
        <strain evidence="5">Ymp</strain>
    </source>
</reference>
<evidence type="ECO:0000256" key="1">
    <source>
        <dbReference type="ARBA" id="ARBA00023015"/>
    </source>
</evidence>
<dbReference type="STRING" id="399739.Pmen_4053"/>
<dbReference type="PROSITE" id="PS01124">
    <property type="entry name" value="HTH_ARAC_FAMILY_2"/>
    <property type="match status" value="1"/>
</dbReference>
<proteinExistence type="predicted"/>
<name>A4XZN4_ECTM1</name>
<dbReference type="InterPro" id="IPR009057">
    <property type="entry name" value="Homeodomain-like_sf"/>
</dbReference>
<keyword evidence="3" id="KW-0804">Transcription</keyword>
<dbReference type="SMART" id="SM00871">
    <property type="entry name" value="AraC_E_bind"/>
    <property type="match status" value="1"/>
</dbReference>
<dbReference type="HOGENOM" id="CLU_000445_81_1_6"/>
<dbReference type="PANTHER" id="PTHR47504:SF5">
    <property type="entry name" value="RIGHT ORIGIN-BINDING PROTEIN"/>
    <property type="match status" value="1"/>
</dbReference>
<dbReference type="GO" id="GO:0043565">
    <property type="term" value="F:sequence-specific DNA binding"/>
    <property type="evidence" value="ECO:0007669"/>
    <property type="project" value="InterPro"/>
</dbReference>
<dbReference type="InterPro" id="IPR011256">
    <property type="entry name" value="Reg_factor_effector_dom_sf"/>
</dbReference>
<dbReference type="GO" id="GO:0003700">
    <property type="term" value="F:DNA-binding transcription factor activity"/>
    <property type="evidence" value="ECO:0007669"/>
    <property type="project" value="InterPro"/>
</dbReference>
<dbReference type="KEGG" id="pmy:Pmen_4053"/>
<dbReference type="InterPro" id="IPR050959">
    <property type="entry name" value="MarA-like"/>
</dbReference>
<dbReference type="InterPro" id="IPR020449">
    <property type="entry name" value="Tscrpt_reg_AraC-type_HTH"/>
</dbReference>
<dbReference type="OrthoDB" id="282744at2"/>
<dbReference type="InterPro" id="IPR029442">
    <property type="entry name" value="GyrI-like"/>
</dbReference>
<feature type="domain" description="HTH araC/xylS-type" evidence="4">
    <location>
        <begin position="5"/>
        <end position="103"/>
    </location>
</feature>
<sequence length="277" mass="30432">MDPVNKALWLIETELDTALDLERLASVSGLSRFTLSRVFAGATGWSVMRYVKARRLSCAAHRLAKGAPDILEVALAVGYGSHEAFTRAFRDHFGITPETLRASGDLNGIELREALRMHATTGYALSAPRFVDAEELLIVGLSERFNVETAQGIAALWQRFGPYIGRIPGQQGSETFGVCCNPEDDGSFEYIAGVLVNRAAEVPAGLTLQRLAAHRYAVFLHEGHISSIHETFNAIFQHWLPTAGVQTAAAPEFERYSEDFDPMAGTGRVEIWVPLRD</sequence>
<evidence type="ECO:0000256" key="2">
    <source>
        <dbReference type="ARBA" id="ARBA00023125"/>
    </source>
</evidence>
<evidence type="ECO:0000313" key="5">
    <source>
        <dbReference type="EMBL" id="ABP86800.1"/>
    </source>
</evidence>